<evidence type="ECO:0000313" key="1">
    <source>
        <dbReference type="EMBL" id="QDT64278.1"/>
    </source>
</evidence>
<gene>
    <name evidence="1" type="ORF">V22_15100</name>
</gene>
<dbReference type="KEGG" id="chya:V22_15100"/>
<dbReference type="Proteomes" id="UP000319976">
    <property type="component" value="Chromosome"/>
</dbReference>
<dbReference type="RefSeq" id="WP_145261298.1">
    <property type="nucleotide sequence ID" value="NZ_CP036316.1"/>
</dbReference>
<dbReference type="OrthoDB" id="9807209at2"/>
<dbReference type="SUPFAM" id="SSF53756">
    <property type="entry name" value="UDP-Glycosyltransferase/glycogen phosphorylase"/>
    <property type="match status" value="1"/>
</dbReference>
<accession>A0A517T7C9</accession>
<dbReference type="Gene3D" id="3.40.50.2000">
    <property type="entry name" value="Glycogen Phosphorylase B"/>
    <property type="match status" value="2"/>
</dbReference>
<dbReference type="AlphaFoldDB" id="A0A517T7C9"/>
<proteinExistence type="predicted"/>
<evidence type="ECO:0000313" key="2">
    <source>
        <dbReference type="Proteomes" id="UP000319976"/>
    </source>
</evidence>
<organism evidence="1 2">
    <name type="scientific">Calycomorphotria hydatis</name>
    <dbReference type="NCBI Taxonomy" id="2528027"/>
    <lineage>
        <taxon>Bacteria</taxon>
        <taxon>Pseudomonadati</taxon>
        <taxon>Planctomycetota</taxon>
        <taxon>Planctomycetia</taxon>
        <taxon>Planctomycetales</taxon>
        <taxon>Planctomycetaceae</taxon>
        <taxon>Calycomorphotria</taxon>
    </lineage>
</organism>
<evidence type="ECO:0008006" key="3">
    <source>
        <dbReference type="Google" id="ProtNLM"/>
    </source>
</evidence>
<reference evidence="1 2" key="1">
    <citation type="submission" date="2019-02" db="EMBL/GenBank/DDBJ databases">
        <title>Deep-cultivation of Planctomycetes and their phenomic and genomic characterization uncovers novel biology.</title>
        <authorList>
            <person name="Wiegand S."/>
            <person name="Jogler M."/>
            <person name="Boedeker C."/>
            <person name="Pinto D."/>
            <person name="Vollmers J."/>
            <person name="Rivas-Marin E."/>
            <person name="Kohn T."/>
            <person name="Peeters S.H."/>
            <person name="Heuer A."/>
            <person name="Rast P."/>
            <person name="Oberbeckmann S."/>
            <person name="Bunk B."/>
            <person name="Jeske O."/>
            <person name="Meyerdierks A."/>
            <person name="Storesund J.E."/>
            <person name="Kallscheuer N."/>
            <person name="Luecker S."/>
            <person name="Lage O.M."/>
            <person name="Pohl T."/>
            <person name="Merkel B.J."/>
            <person name="Hornburger P."/>
            <person name="Mueller R.-W."/>
            <person name="Bruemmer F."/>
            <person name="Labrenz M."/>
            <person name="Spormann A.M."/>
            <person name="Op den Camp H."/>
            <person name="Overmann J."/>
            <person name="Amann R."/>
            <person name="Jetten M.S.M."/>
            <person name="Mascher T."/>
            <person name="Medema M.H."/>
            <person name="Devos D.P."/>
            <person name="Kaster A.-K."/>
            <person name="Ovreas L."/>
            <person name="Rohde M."/>
            <person name="Galperin M.Y."/>
            <person name="Jogler C."/>
        </authorList>
    </citation>
    <scope>NUCLEOTIDE SEQUENCE [LARGE SCALE GENOMIC DNA]</scope>
    <source>
        <strain evidence="1 2">V22</strain>
    </source>
</reference>
<sequence>MRIALFSHYPEKPVIHGGQRRTTQIADAYRSLGHEVEWISIVNGENYGAALSIPPDEVGTVNVMPELAQAICMRPHLEDIIIGRDCLKHQRIQNEILTTILRSNPDAYQLEGPYLWPTLKTLMNLGLIPRRPIIYCGHNNEAQIKPPIYRTHLDASEVEEAINSLVELEADLIKNANICTAITESDADSYTKRGARKVEFLPVVHNRQPATTDSLARWKSILNPSQGPIALFISSNHQPNIDSFFELFGENLGFLPPGYRLVIAGAISTAIEQKLSKMPLDVINSARLITLGVVSDEDLNALHEICDVLPLPITRGGGANVKVAQAIAYGKRIVCTQFALRGYNLEQNEQLVTIANTRDEFRQVLAKTMAEAWSCRLHTPEGSDTPVSISSQQITRFKNALIHVFAAVEAA</sequence>
<protein>
    <recommendedName>
        <fullName evidence="3">Glycosyl transferases group 1</fullName>
    </recommendedName>
</protein>
<name>A0A517T7C9_9PLAN</name>
<keyword evidence="2" id="KW-1185">Reference proteome</keyword>
<dbReference type="EMBL" id="CP036316">
    <property type="protein sequence ID" value="QDT64278.1"/>
    <property type="molecule type" value="Genomic_DNA"/>
</dbReference>